<protein>
    <submittedName>
        <fullName evidence="1">Uncharacterized protein</fullName>
    </submittedName>
</protein>
<evidence type="ECO:0000313" key="2">
    <source>
        <dbReference type="Proteomes" id="UP001162992"/>
    </source>
</evidence>
<comment type="caution">
    <text evidence="1">The sequence shown here is derived from an EMBL/GenBank/DDBJ whole genome shotgun (WGS) entry which is preliminary data.</text>
</comment>
<dbReference type="EMBL" id="CM055095">
    <property type="protein sequence ID" value="KAJ7559193.1"/>
    <property type="molecule type" value="Genomic_DNA"/>
</dbReference>
<name>A0ACC2DYF9_DIPCM</name>
<dbReference type="Proteomes" id="UP001162992">
    <property type="component" value="Chromosome 4"/>
</dbReference>
<keyword evidence="2" id="KW-1185">Reference proteome</keyword>
<sequence length="138" mass="15515">MAVILLDGSTVRNFVMDEEAFQKVVDLQFSQLDVDRDGMLSRAELLAEFDRLNIFKEEFESQLQPSPEAMDAIFNLVFETFDSDHSGGVDLVEFREQMKLIMLAIADGIGCIPVSMAVEEGSLLMDAMQYEHAEQANN</sequence>
<evidence type="ECO:0000313" key="1">
    <source>
        <dbReference type="EMBL" id="KAJ7559193.1"/>
    </source>
</evidence>
<accession>A0ACC2DYF9</accession>
<reference evidence="2" key="1">
    <citation type="journal article" date="2024" name="Proc. Natl. Acad. Sci. U.S.A.">
        <title>Extraordinary preservation of gene collinearity over three hundred million years revealed in homosporous lycophytes.</title>
        <authorList>
            <person name="Li C."/>
            <person name="Wickell D."/>
            <person name="Kuo L.Y."/>
            <person name="Chen X."/>
            <person name="Nie B."/>
            <person name="Liao X."/>
            <person name="Peng D."/>
            <person name="Ji J."/>
            <person name="Jenkins J."/>
            <person name="Williams M."/>
            <person name="Shu S."/>
            <person name="Plott C."/>
            <person name="Barry K."/>
            <person name="Rajasekar S."/>
            <person name="Grimwood J."/>
            <person name="Han X."/>
            <person name="Sun S."/>
            <person name="Hou Z."/>
            <person name="He W."/>
            <person name="Dai G."/>
            <person name="Sun C."/>
            <person name="Schmutz J."/>
            <person name="Leebens-Mack J.H."/>
            <person name="Li F.W."/>
            <person name="Wang L."/>
        </authorList>
    </citation>
    <scope>NUCLEOTIDE SEQUENCE [LARGE SCALE GENOMIC DNA]</scope>
    <source>
        <strain evidence="2">cv. PW_Plant_1</strain>
    </source>
</reference>
<organism evidence="1 2">
    <name type="scientific">Diphasiastrum complanatum</name>
    <name type="common">Issler's clubmoss</name>
    <name type="synonym">Lycopodium complanatum</name>
    <dbReference type="NCBI Taxonomy" id="34168"/>
    <lineage>
        <taxon>Eukaryota</taxon>
        <taxon>Viridiplantae</taxon>
        <taxon>Streptophyta</taxon>
        <taxon>Embryophyta</taxon>
        <taxon>Tracheophyta</taxon>
        <taxon>Lycopodiopsida</taxon>
        <taxon>Lycopodiales</taxon>
        <taxon>Lycopodiaceae</taxon>
        <taxon>Lycopodioideae</taxon>
        <taxon>Diphasiastrum</taxon>
    </lineage>
</organism>
<proteinExistence type="predicted"/>
<gene>
    <name evidence="1" type="ORF">O6H91_04G073700</name>
</gene>